<reference evidence="1" key="2">
    <citation type="submission" date="2020-09" db="EMBL/GenBank/DDBJ databases">
        <authorList>
            <person name="Sun Q."/>
            <person name="Zhou Y."/>
        </authorList>
    </citation>
    <scope>NUCLEOTIDE SEQUENCE</scope>
    <source>
        <strain evidence="1">CGMCC 1.15725</strain>
    </source>
</reference>
<proteinExistence type="predicted"/>
<evidence type="ECO:0000313" key="1">
    <source>
        <dbReference type="EMBL" id="GGF22657.1"/>
    </source>
</evidence>
<name>A0A8J3E2M6_9PROT</name>
<dbReference type="RefSeq" id="WP_189047276.1">
    <property type="nucleotide sequence ID" value="NZ_BMJQ01000007.1"/>
</dbReference>
<dbReference type="AlphaFoldDB" id="A0A8J3E2M6"/>
<comment type="caution">
    <text evidence="1">The sequence shown here is derived from an EMBL/GenBank/DDBJ whole genome shotgun (WGS) entry which is preliminary data.</text>
</comment>
<gene>
    <name evidence="1" type="ORF">GCM10011611_30900</name>
</gene>
<organism evidence="1 2">
    <name type="scientific">Aliidongia dinghuensis</name>
    <dbReference type="NCBI Taxonomy" id="1867774"/>
    <lineage>
        <taxon>Bacteria</taxon>
        <taxon>Pseudomonadati</taxon>
        <taxon>Pseudomonadota</taxon>
        <taxon>Alphaproteobacteria</taxon>
        <taxon>Rhodospirillales</taxon>
        <taxon>Dongiaceae</taxon>
        <taxon>Aliidongia</taxon>
    </lineage>
</organism>
<accession>A0A8J3E2M6</accession>
<dbReference type="Proteomes" id="UP000646365">
    <property type="component" value="Unassembled WGS sequence"/>
</dbReference>
<reference evidence="1" key="1">
    <citation type="journal article" date="2014" name="Int. J. Syst. Evol. Microbiol.">
        <title>Complete genome sequence of Corynebacterium casei LMG S-19264T (=DSM 44701T), isolated from a smear-ripened cheese.</title>
        <authorList>
            <consortium name="US DOE Joint Genome Institute (JGI-PGF)"/>
            <person name="Walter F."/>
            <person name="Albersmeier A."/>
            <person name="Kalinowski J."/>
            <person name="Ruckert C."/>
        </authorList>
    </citation>
    <scope>NUCLEOTIDE SEQUENCE</scope>
    <source>
        <strain evidence="1">CGMCC 1.15725</strain>
    </source>
</reference>
<keyword evidence="2" id="KW-1185">Reference proteome</keyword>
<sequence>MAGWSDHQRACFLTLLAETGNVSAAARGAGVSRSGAYAQRLADEDFAVAWTEAQAQAVDALELEARRRAVEGVEQPVLYAGKPVHGAGGEPVTIRHYSDRLLELLLKARRVDTGNSNDEVQDDDGVALDDDERVRRIMWLLEQARARQARRAAQGRVGAAVRAAEDGL</sequence>
<evidence type="ECO:0000313" key="2">
    <source>
        <dbReference type="Proteomes" id="UP000646365"/>
    </source>
</evidence>
<dbReference type="EMBL" id="BMJQ01000007">
    <property type="protein sequence ID" value="GGF22657.1"/>
    <property type="molecule type" value="Genomic_DNA"/>
</dbReference>
<protein>
    <submittedName>
        <fullName evidence="1">Phage terminase small subunit</fullName>
    </submittedName>
</protein>